<dbReference type="Pfam" id="PF10967">
    <property type="entry name" value="DUF2769"/>
    <property type="match status" value="1"/>
</dbReference>
<sequence length="81" mass="9196">MDNSNPVKKAILGFNSALFCRCQSCPTYPGKNDPRVYCERGKSPLEIKRIKCLCPTCLVWKVNGFKDTFYCDTGKDPKSRI</sequence>
<evidence type="ECO:0000313" key="1">
    <source>
        <dbReference type="EMBL" id="PPD59207.1"/>
    </source>
</evidence>
<proteinExistence type="predicted"/>
<dbReference type="InterPro" id="IPR020075">
    <property type="entry name" value="Uncharacterised_AF2234"/>
</dbReference>
<reference evidence="1 2" key="1">
    <citation type="journal article" date="2017" name="ISME J.">
        <title>Grape pomace compost harbors organohalide-respiring Dehalogenimonas species with novel reductive dehalogenase genes.</title>
        <authorList>
            <person name="Yang Y."/>
            <person name="Higgins S.A."/>
            <person name="Yan J."/>
            <person name="Simsir B."/>
            <person name="Chourey K."/>
            <person name="Iyer R."/>
            <person name="Hettich R.L."/>
            <person name="Baldwin B."/>
            <person name="Ogles D.M."/>
            <person name="Loffler F.E."/>
        </authorList>
    </citation>
    <scope>NUCLEOTIDE SEQUENCE [LARGE SCALE GENOMIC DNA]</scope>
    <source>
        <strain evidence="1 2">GP</strain>
    </source>
</reference>
<name>A0A2P5PAA2_9CHLR</name>
<organism evidence="1 2">
    <name type="scientific">Dehalogenimonas etheniformans</name>
    <dbReference type="NCBI Taxonomy" id="1536648"/>
    <lineage>
        <taxon>Bacteria</taxon>
        <taxon>Bacillati</taxon>
        <taxon>Chloroflexota</taxon>
        <taxon>Dehalococcoidia</taxon>
        <taxon>Dehalococcoidales</taxon>
        <taxon>Dehalococcoidaceae</taxon>
        <taxon>Dehalogenimonas</taxon>
    </lineage>
</organism>
<accession>A0A2P5PAA2</accession>
<dbReference type="EMBL" id="JQAN02000001">
    <property type="protein sequence ID" value="PPD59207.1"/>
    <property type="molecule type" value="Genomic_DNA"/>
</dbReference>
<dbReference type="OrthoDB" id="162541at2"/>
<comment type="caution">
    <text evidence="1">The sequence shown here is derived from an EMBL/GenBank/DDBJ whole genome shotgun (WGS) entry which is preliminary data.</text>
</comment>
<protein>
    <submittedName>
        <fullName evidence="1">DUF2769 domain-containing protein</fullName>
    </submittedName>
</protein>
<dbReference type="AlphaFoldDB" id="A0A2P5PAA2"/>
<dbReference type="Proteomes" id="UP000235653">
    <property type="component" value="Unassembled WGS sequence"/>
</dbReference>
<evidence type="ECO:0000313" key="2">
    <source>
        <dbReference type="Proteomes" id="UP000235653"/>
    </source>
</evidence>
<keyword evidence="2" id="KW-1185">Reference proteome</keyword>
<dbReference type="RefSeq" id="WP_102331441.1">
    <property type="nucleotide sequence ID" value="NZ_CP058566.2"/>
</dbReference>
<gene>
    <name evidence="1" type="ORF">JP09_000585</name>
</gene>